<organism evidence="11 12">
    <name type="scientific">Dichanthelium oligosanthes</name>
    <dbReference type="NCBI Taxonomy" id="888268"/>
    <lineage>
        <taxon>Eukaryota</taxon>
        <taxon>Viridiplantae</taxon>
        <taxon>Streptophyta</taxon>
        <taxon>Embryophyta</taxon>
        <taxon>Tracheophyta</taxon>
        <taxon>Spermatophyta</taxon>
        <taxon>Magnoliopsida</taxon>
        <taxon>Liliopsida</taxon>
        <taxon>Poales</taxon>
        <taxon>Poaceae</taxon>
        <taxon>PACMAD clade</taxon>
        <taxon>Panicoideae</taxon>
        <taxon>Panicodae</taxon>
        <taxon>Paniceae</taxon>
        <taxon>Dichantheliinae</taxon>
        <taxon>Dichanthelium</taxon>
    </lineage>
</organism>
<evidence type="ECO:0000256" key="1">
    <source>
        <dbReference type="ARBA" id="ARBA00013160"/>
    </source>
</evidence>
<evidence type="ECO:0000256" key="5">
    <source>
        <dbReference type="ARBA" id="ARBA00022917"/>
    </source>
</evidence>
<evidence type="ECO:0000256" key="2">
    <source>
        <dbReference type="ARBA" id="ARBA00022598"/>
    </source>
</evidence>
<feature type="compositionally biased region" description="Basic and acidic residues" evidence="10">
    <location>
        <begin position="108"/>
        <end position="127"/>
    </location>
</feature>
<dbReference type="Proteomes" id="UP000095767">
    <property type="component" value="Unassembled WGS sequence"/>
</dbReference>
<evidence type="ECO:0000313" key="11">
    <source>
        <dbReference type="EMBL" id="OEL24587.1"/>
    </source>
</evidence>
<dbReference type="EC" id="6.1.1.1" evidence="1"/>
<dbReference type="STRING" id="888268.A0A1E5VHK4"/>
<dbReference type="SUPFAM" id="SSF52374">
    <property type="entry name" value="Nucleotidylyl transferase"/>
    <property type="match status" value="2"/>
</dbReference>
<dbReference type="GO" id="GO:0006437">
    <property type="term" value="P:tyrosyl-tRNA aminoacylation"/>
    <property type="evidence" value="ECO:0007669"/>
    <property type="project" value="TreeGrafter"/>
</dbReference>
<evidence type="ECO:0000256" key="4">
    <source>
        <dbReference type="ARBA" id="ARBA00022840"/>
    </source>
</evidence>
<evidence type="ECO:0000256" key="3">
    <source>
        <dbReference type="ARBA" id="ARBA00022741"/>
    </source>
</evidence>
<accession>A0A1E5VHK4</accession>
<sequence>MSTMTVEEKLTIMQSIAEECIEERELRSLLQEKPNPICYDGFEPSGRMHIAQIHMCNTNHETFVFCFQGVGKVFPNYGSKREGCPDCCPDYVSPHAVCRYILPQGRHMPDGHGSKKGTKEDQQKMSKSDPSSAIFMEDDESQVNSKIAQAFCPHKIIEGNPCLGYIKYIIFPWFERFEVLRKEADGGNKTYNGIEELFEDYDSGTLHPDDVKPALAKAINEILQPVRDHFSNNPDAKALLETVKVHSFPPAHIVHIHDMDFNTEHTRKLINGAIAPLQAFRSAAAVDHITKELKRRHVCVGLISGRTRSMTESDAIFAP</sequence>
<evidence type="ECO:0000256" key="7">
    <source>
        <dbReference type="ARBA" id="ARBA00033323"/>
    </source>
</evidence>
<comment type="similarity">
    <text evidence="9">Belongs to the class-I aminoacyl-tRNA synthetase family.</text>
</comment>
<evidence type="ECO:0000256" key="10">
    <source>
        <dbReference type="SAM" id="MobiDB-lite"/>
    </source>
</evidence>
<keyword evidence="6 9" id="KW-0030">Aminoacyl-tRNA synthetase</keyword>
<reference evidence="11 12" key="1">
    <citation type="submission" date="2016-09" db="EMBL/GenBank/DDBJ databases">
        <title>The draft genome of Dichanthelium oligosanthes: A C3 panicoid grass species.</title>
        <authorList>
            <person name="Studer A.J."/>
            <person name="Schnable J.C."/>
            <person name="Brutnell T.P."/>
        </authorList>
    </citation>
    <scope>NUCLEOTIDE SEQUENCE [LARGE SCALE GENOMIC DNA]</scope>
    <source>
        <strain evidence="12">cv. Kellogg 1175</strain>
        <tissue evidence="11">Leaf</tissue>
    </source>
</reference>
<feature type="region of interest" description="Disordered" evidence="10">
    <location>
        <begin position="108"/>
        <end position="131"/>
    </location>
</feature>
<evidence type="ECO:0000256" key="8">
    <source>
        <dbReference type="ARBA" id="ARBA00048248"/>
    </source>
</evidence>
<dbReference type="InterPro" id="IPR014729">
    <property type="entry name" value="Rossmann-like_a/b/a_fold"/>
</dbReference>
<keyword evidence="2 9" id="KW-0436">Ligase</keyword>
<comment type="caution">
    <text evidence="11">The sequence shown here is derived from an EMBL/GenBank/DDBJ whole genome shotgun (WGS) entry which is preliminary data.</text>
</comment>
<dbReference type="InterPro" id="IPR002305">
    <property type="entry name" value="aa-tRNA-synth_Ic"/>
</dbReference>
<evidence type="ECO:0000313" key="12">
    <source>
        <dbReference type="Proteomes" id="UP000095767"/>
    </source>
</evidence>
<comment type="catalytic activity">
    <reaction evidence="8">
        <text>tRNA(Tyr) + L-tyrosine + ATP = L-tyrosyl-tRNA(Tyr) + AMP + diphosphate + H(+)</text>
        <dbReference type="Rhea" id="RHEA:10220"/>
        <dbReference type="Rhea" id="RHEA-COMP:9706"/>
        <dbReference type="Rhea" id="RHEA-COMP:9707"/>
        <dbReference type="ChEBI" id="CHEBI:15378"/>
        <dbReference type="ChEBI" id="CHEBI:30616"/>
        <dbReference type="ChEBI" id="CHEBI:33019"/>
        <dbReference type="ChEBI" id="CHEBI:58315"/>
        <dbReference type="ChEBI" id="CHEBI:78442"/>
        <dbReference type="ChEBI" id="CHEBI:78536"/>
        <dbReference type="ChEBI" id="CHEBI:456215"/>
        <dbReference type="EC" id="6.1.1.1"/>
    </reaction>
</comment>
<name>A0A1E5VHK4_9POAL</name>
<keyword evidence="12" id="KW-1185">Reference proteome</keyword>
<dbReference type="GO" id="GO:0005737">
    <property type="term" value="C:cytoplasm"/>
    <property type="evidence" value="ECO:0007669"/>
    <property type="project" value="TreeGrafter"/>
</dbReference>
<protein>
    <recommendedName>
        <fullName evidence="1">tyrosine--tRNA ligase</fullName>
        <ecNumber evidence="1">6.1.1.1</ecNumber>
    </recommendedName>
    <alternativeName>
        <fullName evidence="7">Tyrosyl-tRNA synthetase</fullName>
    </alternativeName>
</protein>
<dbReference type="AlphaFoldDB" id="A0A1E5VHK4"/>
<dbReference type="EMBL" id="LWDX02039346">
    <property type="protein sequence ID" value="OEL24587.1"/>
    <property type="molecule type" value="Genomic_DNA"/>
</dbReference>
<evidence type="ECO:0000256" key="9">
    <source>
        <dbReference type="RuleBase" id="RU363036"/>
    </source>
</evidence>
<dbReference type="GO" id="GO:0004831">
    <property type="term" value="F:tyrosine-tRNA ligase activity"/>
    <property type="evidence" value="ECO:0007669"/>
    <property type="project" value="UniProtKB-EC"/>
</dbReference>
<dbReference type="PANTHER" id="PTHR46264">
    <property type="entry name" value="TYROSINE-TRNA LIGASE"/>
    <property type="match status" value="1"/>
</dbReference>
<keyword evidence="3 9" id="KW-0547">Nucleotide-binding</keyword>
<dbReference type="Gene3D" id="1.10.240.10">
    <property type="entry name" value="Tyrosyl-Transfer RNA Synthetase"/>
    <property type="match status" value="1"/>
</dbReference>
<dbReference type="Pfam" id="PF00579">
    <property type="entry name" value="tRNA-synt_1b"/>
    <property type="match status" value="1"/>
</dbReference>
<keyword evidence="5 9" id="KW-0648">Protein biosynthesis</keyword>
<dbReference type="Gene3D" id="3.40.50.620">
    <property type="entry name" value="HUPs"/>
    <property type="match status" value="1"/>
</dbReference>
<keyword evidence="4 9" id="KW-0067">ATP-binding</keyword>
<dbReference type="GO" id="GO:0005524">
    <property type="term" value="F:ATP binding"/>
    <property type="evidence" value="ECO:0007669"/>
    <property type="project" value="UniProtKB-KW"/>
</dbReference>
<dbReference type="InterPro" id="IPR050489">
    <property type="entry name" value="Tyr-tRNA_synthase"/>
</dbReference>
<proteinExistence type="inferred from homology"/>
<gene>
    <name evidence="11" type="ORF">BAE44_0014394</name>
</gene>
<dbReference type="OrthoDB" id="647133at2759"/>
<evidence type="ECO:0000256" key="6">
    <source>
        <dbReference type="ARBA" id="ARBA00023146"/>
    </source>
</evidence>
<dbReference type="PANTHER" id="PTHR46264:SF4">
    <property type="entry name" value="TYROSINE--TRNA LIGASE, CYTOPLASMIC"/>
    <property type="match status" value="1"/>
</dbReference>